<proteinExistence type="predicted"/>
<name>A0ABR1ZEZ8_9ROSI</name>
<feature type="region of interest" description="Disordered" evidence="1">
    <location>
        <begin position="44"/>
        <end position="94"/>
    </location>
</feature>
<comment type="caution">
    <text evidence="2">The sequence shown here is derived from an EMBL/GenBank/DDBJ whole genome shotgun (WGS) entry which is preliminary data.</text>
</comment>
<dbReference type="Proteomes" id="UP001472677">
    <property type="component" value="Unassembled WGS sequence"/>
</dbReference>
<evidence type="ECO:0000313" key="3">
    <source>
        <dbReference type="Proteomes" id="UP001472677"/>
    </source>
</evidence>
<gene>
    <name evidence="2" type="ORF">V6N12_057813</name>
</gene>
<evidence type="ECO:0000256" key="1">
    <source>
        <dbReference type="SAM" id="MobiDB-lite"/>
    </source>
</evidence>
<keyword evidence="3" id="KW-1185">Reference proteome</keyword>
<dbReference type="EMBL" id="JBBPBM010002371">
    <property type="protein sequence ID" value="KAK8478987.1"/>
    <property type="molecule type" value="Genomic_DNA"/>
</dbReference>
<protein>
    <submittedName>
        <fullName evidence="2">Uncharacterized protein</fullName>
    </submittedName>
</protein>
<evidence type="ECO:0000313" key="2">
    <source>
        <dbReference type="EMBL" id="KAK8478987.1"/>
    </source>
</evidence>
<accession>A0ABR1ZEZ8</accession>
<organism evidence="2 3">
    <name type="scientific">Hibiscus sabdariffa</name>
    <name type="common">roselle</name>
    <dbReference type="NCBI Taxonomy" id="183260"/>
    <lineage>
        <taxon>Eukaryota</taxon>
        <taxon>Viridiplantae</taxon>
        <taxon>Streptophyta</taxon>
        <taxon>Embryophyta</taxon>
        <taxon>Tracheophyta</taxon>
        <taxon>Spermatophyta</taxon>
        <taxon>Magnoliopsida</taxon>
        <taxon>eudicotyledons</taxon>
        <taxon>Gunneridae</taxon>
        <taxon>Pentapetalae</taxon>
        <taxon>rosids</taxon>
        <taxon>malvids</taxon>
        <taxon>Malvales</taxon>
        <taxon>Malvaceae</taxon>
        <taxon>Malvoideae</taxon>
        <taxon>Hibiscus</taxon>
    </lineage>
</organism>
<sequence>MCIQEMSSLVPILPASGSVPHSPLLGHDAGVTTSVSVGSANIRNKDVGEHSNTLVNDHESPRQIGYLSSDGISSGLHESLQEMSLPEHEPQQDLSLPTECSIEPHTTLPMSVANKLDPQELNMPAMHSSDAQPGLSLPTDESVFNASNQLHQQGQDFKF</sequence>
<reference evidence="2 3" key="1">
    <citation type="journal article" date="2024" name="G3 (Bethesda)">
        <title>Genome assembly of Hibiscus sabdariffa L. provides insights into metabolisms of medicinal natural products.</title>
        <authorList>
            <person name="Kim T."/>
        </authorList>
    </citation>
    <scope>NUCLEOTIDE SEQUENCE [LARGE SCALE GENOMIC DNA]</scope>
    <source>
        <strain evidence="2">TK-2024</strain>
        <tissue evidence="2">Old leaves</tissue>
    </source>
</reference>